<keyword evidence="7" id="KW-0325">Glycoprotein</keyword>
<dbReference type="EMBL" id="KE346373">
    <property type="protein sequence ID" value="KJE97080.1"/>
    <property type="molecule type" value="Genomic_DNA"/>
</dbReference>
<dbReference type="AlphaFoldDB" id="A0A0D2WW06"/>
<dbReference type="Pfam" id="PF01094">
    <property type="entry name" value="ANF_receptor"/>
    <property type="match status" value="1"/>
</dbReference>
<gene>
    <name evidence="12" type="ORF">CAOG_007551</name>
</gene>
<dbReference type="Proteomes" id="UP000008743">
    <property type="component" value="Unassembled WGS sequence"/>
</dbReference>
<dbReference type="CDD" id="cd00064">
    <property type="entry name" value="FU"/>
    <property type="match status" value="2"/>
</dbReference>
<protein>
    <recommendedName>
        <fullName evidence="11">G-protein coupled receptors family 3 profile domain-containing protein</fullName>
    </recommendedName>
</protein>
<proteinExistence type="predicted"/>
<comment type="subcellular location">
    <subcellularLocation>
        <location evidence="1">Membrane</location>
        <topology evidence="1">Multi-pass membrane protein</topology>
    </subcellularLocation>
</comment>
<dbReference type="Gene3D" id="2.10.220.10">
    <property type="entry name" value="Hormone Receptor, Insulin-like Growth Factor Receptor 1, Chain A, domain 2"/>
    <property type="match status" value="1"/>
</dbReference>
<dbReference type="Pfam" id="PF00003">
    <property type="entry name" value="7tm_3"/>
    <property type="match status" value="1"/>
</dbReference>
<feature type="transmembrane region" description="Helical" evidence="10">
    <location>
        <begin position="914"/>
        <end position="934"/>
    </location>
</feature>
<dbReference type="InterPro" id="IPR000337">
    <property type="entry name" value="GPCR_3"/>
</dbReference>
<feature type="compositionally biased region" description="Low complexity" evidence="9">
    <location>
        <begin position="614"/>
        <end position="624"/>
    </location>
</feature>
<accession>A0A0D2WW06</accession>
<dbReference type="PRINTS" id="PR01176">
    <property type="entry name" value="GABABRECEPTR"/>
</dbReference>
<feature type="region of interest" description="Disordered" evidence="9">
    <location>
        <begin position="1119"/>
        <end position="1141"/>
    </location>
</feature>
<feature type="region of interest" description="Disordered" evidence="9">
    <location>
        <begin position="605"/>
        <end position="624"/>
    </location>
</feature>
<evidence type="ECO:0000256" key="1">
    <source>
        <dbReference type="ARBA" id="ARBA00004141"/>
    </source>
</evidence>
<evidence type="ECO:0000256" key="7">
    <source>
        <dbReference type="ARBA" id="ARBA00023180"/>
    </source>
</evidence>
<evidence type="ECO:0000256" key="4">
    <source>
        <dbReference type="ARBA" id="ARBA00023040"/>
    </source>
</evidence>
<sequence length="1279" mass="138996">MDGSAAAAAMDGATGSACDCCSVCLSSIQDAQTTTIDNDDNLNLNTFAAAAVVEPQDACTPDDNGNQPKPWNIIRIGFLNAVTGQLSQVARDFGVAIDLAIARIRSDGILLPKHEIVLATRDTRLSQAEGIAEALDLAANFGADAVLGAIASSVSKASQLVLLNFGIPQLSFSSTAPELSNQADFPFFVRNVPSDALQGAVMVQLVHSLGWTQFAIIATDDIYGRAGADQVVTTANQFGMSVLARQDYSTGSGVRPTRQIQILKDSGARIFLYFGLVEDALLIFAEAMQQGLFGPEYAWVVCEGVLPMRPDADYCSNLAASDVATICQPCYSSSLNCDAQVNLTGSGAMPSVSCSQIDLECKFKRRLGQESDIVALYNAMRGLIGFRPRQGDGPLYDEFLETWRNLSITNSSLGIGATPGDYSSFAYDAVFMYARVFDAIIRNRQIVTPNATVVGSVDGALILDMLRQTHFEGVTGLISFDANGDRIAVYEFFNWVATNNSHAFVLRGLITPLPYDLLDTNNFGIEFVAPNGSMSADNPSTLTFYDDLSVLPRDYACSSMCQSATQCSGPGPDACSSCAQMVFNGTCVRECPNFTFLREYTAQPPPLPPGGRFSSVTSSLTGSTPTPSPVSTIVLECVLCDPNCDHGCFGAGPSKCSRCRDLSYGGACVAACPVGTIISSTRSCTTVYDYNTQLRIAFQTIAALLIAMCLLTFYLVYAFRDMKVVLSGNPLFLRIILVGAVIELASVFVVAAEHVSDELCSARVWTQHLGFAIMFTALFCKTYQVARVYRVKVDRRATVTTRALFKIFAQFLAFFVGYLIVFTIVDPSRPESYLIRGDTIQYNGCSRNWWLYSLLLFELLFMGIGVFLAWTVRKAPSAWNESRHVVLSVYNFMFVTVVIEVLLIAASLEPDVQFVLQSLQIFFTVPVVVVLIFGPKLRMVYRGKGNVVLSQAQENNLLNVMKRQRQQRLRQRTLQRLQEELLLEQQHQQHVHQQHLAQQLAAQQQSGEDENIHYVTMIENSDMQTASLNVPHFVSSKQESSHNSNGQVSAVQQDDSDPARASLDGPPPSGGRAGKIRRNSSSVSRLSIAGASHVPFTLAASQSSLAQLQAIVARVAAQEDLNDDDDDDTDDEILGAEGQGVGMNRLASQRLQIRALDSSDADGMLSEDQLPIDAILNALRDKEREQQEIQLQARAQAQEGKQRTAYRRSNSQSNVPILQPATKPPTRLTARRTLAATATATATAAAVLARCLSTPVGSAFWQECQQSICQSAPTDKLAY</sequence>
<dbReference type="InParanoid" id="A0A0D2WW06"/>
<feature type="region of interest" description="Disordered" evidence="9">
    <location>
        <begin position="1195"/>
        <end position="1226"/>
    </location>
</feature>
<feature type="compositionally biased region" description="Acidic residues" evidence="9">
    <location>
        <begin position="1120"/>
        <end position="1134"/>
    </location>
</feature>
<dbReference type="eggNOG" id="KOG1056">
    <property type="taxonomic scope" value="Eukaryota"/>
</dbReference>
<evidence type="ECO:0000256" key="9">
    <source>
        <dbReference type="SAM" id="MobiDB-lite"/>
    </source>
</evidence>
<feature type="compositionally biased region" description="Polar residues" evidence="9">
    <location>
        <begin position="1207"/>
        <end position="1216"/>
    </location>
</feature>
<feature type="transmembrane region" description="Helical" evidence="10">
    <location>
        <begin position="764"/>
        <end position="783"/>
    </location>
</feature>
<evidence type="ECO:0000256" key="6">
    <source>
        <dbReference type="ARBA" id="ARBA00023170"/>
    </source>
</evidence>
<feature type="transmembrane region" description="Helical" evidence="10">
    <location>
        <begin position="803"/>
        <end position="825"/>
    </location>
</feature>
<dbReference type="InterPro" id="IPR002455">
    <property type="entry name" value="GPCR3_GABA-B"/>
</dbReference>
<dbReference type="PANTHER" id="PTHR10519">
    <property type="entry name" value="GABA-B RECEPTOR"/>
    <property type="match status" value="1"/>
</dbReference>
<dbReference type="PhylomeDB" id="A0A0D2WW06"/>
<keyword evidence="8" id="KW-0807">Transducer</keyword>
<keyword evidence="6" id="KW-0675">Receptor</keyword>
<feature type="compositionally biased region" description="Polar residues" evidence="9">
    <location>
        <begin position="1035"/>
        <end position="1053"/>
    </location>
</feature>
<dbReference type="PROSITE" id="PS50259">
    <property type="entry name" value="G_PROTEIN_RECEP_F3_4"/>
    <property type="match status" value="1"/>
</dbReference>
<organism evidence="12 13">
    <name type="scientific">Capsaspora owczarzaki (strain ATCC 30864)</name>
    <dbReference type="NCBI Taxonomy" id="595528"/>
    <lineage>
        <taxon>Eukaryota</taxon>
        <taxon>Filasterea</taxon>
        <taxon>Capsaspora</taxon>
    </lineage>
</organism>
<feature type="transmembrane region" description="Helical" evidence="10">
    <location>
        <begin position="849"/>
        <end position="872"/>
    </location>
</feature>
<dbReference type="InterPro" id="IPR009030">
    <property type="entry name" value="Growth_fac_rcpt_cys_sf"/>
</dbReference>
<keyword evidence="13" id="KW-1185">Reference proteome</keyword>
<dbReference type="SMART" id="SM00261">
    <property type="entry name" value="FU"/>
    <property type="match status" value="2"/>
</dbReference>
<evidence type="ECO:0000313" key="12">
    <source>
        <dbReference type="EMBL" id="KJE97080.1"/>
    </source>
</evidence>
<keyword evidence="4" id="KW-0297">G-protein coupled receptor</keyword>
<dbReference type="PRINTS" id="PR00248">
    <property type="entry name" value="GPCRMGR"/>
</dbReference>
<dbReference type="GO" id="GO:0007214">
    <property type="term" value="P:gamma-aminobutyric acid signaling pathway"/>
    <property type="evidence" value="ECO:0007669"/>
    <property type="project" value="TreeGrafter"/>
</dbReference>
<dbReference type="Gene3D" id="3.40.50.2300">
    <property type="match status" value="3"/>
</dbReference>
<dbReference type="OrthoDB" id="2129233at2759"/>
<feature type="transmembrane region" description="Helical" evidence="10">
    <location>
        <begin position="696"/>
        <end position="719"/>
    </location>
</feature>
<feature type="transmembrane region" description="Helical" evidence="10">
    <location>
        <begin position="884"/>
        <end position="908"/>
    </location>
</feature>
<feature type="transmembrane region" description="Helical" evidence="10">
    <location>
        <begin position="731"/>
        <end position="752"/>
    </location>
</feature>
<evidence type="ECO:0000313" key="13">
    <source>
        <dbReference type="Proteomes" id="UP000008743"/>
    </source>
</evidence>
<evidence type="ECO:0000256" key="5">
    <source>
        <dbReference type="ARBA" id="ARBA00023136"/>
    </source>
</evidence>
<dbReference type="eggNOG" id="KOG4418">
    <property type="taxonomic scope" value="Eukaryota"/>
</dbReference>
<keyword evidence="2 10" id="KW-0812">Transmembrane</keyword>
<dbReference type="InterPro" id="IPR001828">
    <property type="entry name" value="ANF_lig-bd_rcpt"/>
</dbReference>
<feature type="domain" description="G-protein coupled receptors family 3 profile" evidence="11">
    <location>
        <begin position="694"/>
        <end position="940"/>
    </location>
</feature>
<dbReference type="InterPro" id="IPR006212">
    <property type="entry name" value="Furin_repeat"/>
</dbReference>
<dbReference type="InterPro" id="IPR017978">
    <property type="entry name" value="GPCR_3_C"/>
</dbReference>
<dbReference type="CDD" id="cd15293">
    <property type="entry name" value="7tmC_GPR158-like"/>
    <property type="match status" value="1"/>
</dbReference>
<keyword evidence="3 10" id="KW-1133">Transmembrane helix</keyword>
<name>A0A0D2WW06_CAPO3</name>
<evidence type="ECO:0000259" key="11">
    <source>
        <dbReference type="PROSITE" id="PS50259"/>
    </source>
</evidence>
<dbReference type="PANTHER" id="PTHR10519:SF20">
    <property type="entry name" value="G-PROTEIN COUPLED RECEPTOR 156-RELATED"/>
    <property type="match status" value="1"/>
</dbReference>
<dbReference type="SUPFAM" id="SSF57184">
    <property type="entry name" value="Growth factor receptor domain"/>
    <property type="match status" value="1"/>
</dbReference>
<keyword evidence="5 10" id="KW-0472">Membrane</keyword>
<evidence type="ECO:0000256" key="8">
    <source>
        <dbReference type="ARBA" id="ARBA00023224"/>
    </source>
</evidence>
<dbReference type="InterPro" id="IPR028082">
    <property type="entry name" value="Peripla_BP_I"/>
</dbReference>
<dbReference type="GO" id="GO:0038039">
    <property type="term" value="C:G protein-coupled receptor heterodimeric complex"/>
    <property type="evidence" value="ECO:0007669"/>
    <property type="project" value="TreeGrafter"/>
</dbReference>
<dbReference type="SUPFAM" id="SSF53822">
    <property type="entry name" value="Periplasmic binding protein-like I"/>
    <property type="match status" value="1"/>
</dbReference>
<evidence type="ECO:0000256" key="10">
    <source>
        <dbReference type="SAM" id="Phobius"/>
    </source>
</evidence>
<dbReference type="GO" id="GO:0004965">
    <property type="term" value="F:G protein-coupled GABA receptor activity"/>
    <property type="evidence" value="ECO:0007669"/>
    <property type="project" value="InterPro"/>
</dbReference>
<evidence type="ECO:0000256" key="2">
    <source>
        <dbReference type="ARBA" id="ARBA00022692"/>
    </source>
</evidence>
<feature type="region of interest" description="Disordered" evidence="9">
    <location>
        <begin position="1034"/>
        <end position="1080"/>
    </location>
</feature>
<evidence type="ECO:0000256" key="3">
    <source>
        <dbReference type="ARBA" id="ARBA00022989"/>
    </source>
</evidence>
<reference evidence="13" key="1">
    <citation type="submission" date="2011-02" db="EMBL/GenBank/DDBJ databases">
        <title>The Genome Sequence of Capsaspora owczarzaki ATCC 30864.</title>
        <authorList>
            <person name="Russ C."/>
            <person name="Cuomo C."/>
            <person name="Burger G."/>
            <person name="Gray M.W."/>
            <person name="Holland P.W.H."/>
            <person name="King N."/>
            <person name="Lang F.B.F."/>
            <person name="Roger A.J."/>
            <person name="Ruiz-Trillo I."/>
            <person name="Young S.K."/>
            <person name="Zeng Q."/>
            <person name="Gargeya S."/>
            <person name="Alvarado L."/>
            <person name="Berlin A."/>
            <person name="Chapman S.B."/>
            <person name="Chen Z."/>
            <person name="Freedman E."/>
            <person name="Gellesch M."/>
            <person name="Goldberg J."/>
            <person name="Griggs A."/>
            <person name="Gujja S."/>
            <person name="Heilman E."/>
            <person name="Heiman D."/>
            <person name="Howarth C."/>
            <person name="Mehta T."/>
            <person name="Neiman D."/>
            <person name="Pearson M."/>
            <person name="Roberts A."/>
            <person name="Saif S."/>
            <person name="Shea T."/>
            <person name="Shenoy N."/>
            <person name="Sisk P."/>
            <person name="Stolte C."/>
            <person name="Sykes S."/>
            <person name="White J."/>
            <person name="Yandava C."/>
            <person name="Haas B."/>
            <person name="Nusbaum C."/>
            <person name="Birren B."/>
        </authorList>
    </citation>
    <scope>NUCLEOTIDE SEQUENCE</scope>
    <source>
        <strain evidence="13">ATCC 30864</strain>
    </source>
</reference>